<name>A0A645JGZ2_9ZZZZ</name>
<dbReference type="AlphaFoldDB" id="A0A645JGZ2"/>
<comment type="caution">
    <text evidence="1">The sequence shown here is derived from an EMBL/GenBank/DDBJ whole genome shotgun (WGS) entry which is preliminary data.</text>
</comment>
<protein>
    <submittedName>
        <fullName evidence="1">Uncharacterized protein</fullName>
    </submittedName>
</protein>
<reference evidence="1" key="1">
    <citation type="submission" date="2019-08" db="EMBL/GenBank/DDBJ databases">
        <authorList>
            <person name="Kucharzyk K."/>
            <person name="Murdoch R.W."/>
            <person name="Higgins S."/>
            <person name="Loffler F."/>
        </authorList>
    </citation>
    <scope>NUCLEOTIDE SEQUENCE</scope>
</reference>
<organism evidence="1">
    <name type="scientific">bioreactor metagenome</name>
    <dbReference type="NCBI Taxonomy" id="1076179"/>
    <lineage>
        <taxon>unclassified sequences</taxon>
        <taxon>metagenomes</taxon>
        <taxon>ecological metagenomes</taxon>
    </lineage>
</organism>
<dbReference type="EMBL" id="VSSQ01132123">
    <property type="protein sequence ID" value="MPN58853.1"/>
    <property type="molecule type" value="Genomic_DNA"/>
</dbReference>
<proteinExistence type="predicted"/>
<evidence type="ECO:0000313" key="1">
    <source>
        <dbReference type="EMBL" id="MPN58853.1"/>
    </source>
</evidence>
<accession>A0A645JGZ2</accession>
<gene>
    <name evidence="1" type="ORF">SDC9_206569</name>
</gene>
<sequence>MWSFEGAGIGRIHLNLFYDVPNLVDYIGYSFAYNGDIPCHIHGDDIRIFGTP</sequence>